<dbReference type="PANTHER" id="PTHR30041:SF5">
    <property type="entry name" value="ARSENATE REDUCTASE-RELATED"/>
    <property type="match status" value="1"/>
</dbReference>
<gene>
    <name evidence="5" type="primary">arsC_2</name>
    <name evidence="5" type="ORF">MLIT_53840</name>
</gene>
<dbReference type="EMBL" id="AP022586">
    <property type="protein sequence ID" value="BBY19792.1"/>
    <property type="molecule type" value="Genomic_DNA"/>
</dbReference>
<keyword evidence="6" id="KW-1185">Reference proteome</keyword>
<dbReference type="AlphaFoldDB" id="A0AAD1IUJ1"/>
<dbReference type="GO" id="GO:0008794">
    <property type="term" value="F:arsenate reductase (glutaredoxin) activity"/>
    <property type="evidence" value="ECO:0007669"/>
    <property type="project" value="UniProtKB-EC"/>
</dbReference>
<dbReference type="InterPro" id="IPR006659">
    <property type="entry name" value="Arsenate_reductase"/>
</dbReference>
<sequence length="142" mass="15713">MAPDTTSATIYHNPRCSTSRKTLDLLRDNGVEPEIVQYLKTPPSRAEIAAMIEAAGIEVRAAVRKRESLYAELNLADATDDELLDALAEHPILIERPFVVTDKGTRLARPIDTVREICDGSPRRGGCRAAGPRHEWVRRGNP</sequence>
<evidence type="ECO:0000256" key="2">
    <source>
        <dbReference type="ARBA" id="ARBA00023002"/>
    </source>
</evidence>
<dbReference type="Gene3D" id="3.40.30.10">
    <property type="entry name" value="Glutaredoxin"/>
    <property type="match status" value="1"/>
</dbReference>
<dbReference type="PANTHER" id="PTHR30041">
    <property type="entry name" value="ARSENATE REDUCTASE"/>
    <property type="match status" value="1"/>
</dbReference>
<dbReference type="EC" id="1.20.4.1" evidence="3"/>
<evidence type="ECO:0000256" key="4">
    <source>
        <dbReference type="PROSITE-ProRule" id="PRU01282"/>
    </source>
</evidence>
<dbReference type="CDD" id="cd03034">
    <property type="entry name" value="ArsC_ArsC"/>
    <property type="match status" value="1"/>
</dbReference>
<dbReference type="Pfam" id="PF03960">
    <property type="entry name" value="ArsC"/>
    <property type="match status" value="1"/>
</dbReference>
<evidence type="ECO:0000313" key="5">
    <source>
        <dbReference type="EMBL" id="BBY19792.1"/>
    </source>
</evidence>
<dbReference type="PROSITE" id="PS51353">
    <property type="entry name" value="ARSC"/>
    <property type="match status" value="1"/>
</dbReference>
<evidence type="ECO:0000256" key="1">
    <source>
        <dbReference type="ARBA" id="ARBA00007198"/>
    </source>
</evidence>
<dbReference type="NCBIfam" id="TIGR00014">
    <property type="entry name" value="arsC"/>
    <property type="match status" value="1"/>
</dbReference>
<accession>A0AAD1IUJ1</accession>
<keyword evidence="2" id="KW-0560">Oxidoreductase</keyword>
<comment type="similarity">
    <text evidence="1 4">Belongs to the ArsC family.</text>
</comment>
<name>A0AAD1IUJ1_9MYCO</name>
<dbReference type="SUPFAM" id="SSF52833">
    <property type="entry name" value="Thioredoxin-like"/>
    <property type="match status" value="1"/>
</dbReference>
<organism evidence="5 6">
    <name type="scientific">Mycolicibacterium litorale</name>
    <dbReference type="NCBI Taxonomy" id="758802"/>
    <lineage>
        <taxon>Bacteria</taxon>
        <taxon>Bacillati</taxon>
        <taxon>Actinomycetota</taxon>
        <taxon>Actinomycetes</taxon>
        <taxon>Mycobacteriales</taxon>
        <taxon>Mycobacteriaceae</taxon>
        <taxon>Mycolicibacterium</taxon>
    </lineage>
</organism>
<dbReference type="Proteomes" id="UP000466607">
    <property type="component" value="Chromosome"/>
</dbReference>
<proteinExistence type="inferred from homology"/>
<dbReference type="InterPro" id="IPR036249">
    <property type="entry name" value="Thioredoxin-like_sf"/>
</dbReference>
<evidence type="ECO:0000313" key="6">
    <source>
        <dbReference type="Proteomes" id="UP000466607"/>
    </source>
</evidence>
<protein>
    <recommendedName>
        <fullName evidence="3">arsenate reductase (glutathione/glutaredoxin)</fullName>
        <ecNumber evidence="3">1.20.4.1</ecNumber>
    </recommendedName>
</protein>
<evidence type="ECO:0000256" key="3">
    <source>
        <dbReference type="ARBA" id="ARBA00038969"/>
    </source>
</evidence>
<dbReference type="GO" id="GO:0046685">
    <property type="term" value="P:response to arsenic-containing substance"/>
    <property type="evidence" value="ECO:0007669"/>
    <property type="project" value="TreeGrafter"/>
</dbReference>
<reference evidence="5 6" key="1">
    <citation type="journal article" date="2019" name="Emerg. Microbes Infect.">
        <title>Comprehensive subspecies identification of 175 nontuberculous mycobacteria species based on 7547 genomic profiles.</title>
        <authorList>
            <person name="Matsumoto Y."/>
            <person name="Kinjo T."/>
            <person name="Motooka D."/>
            <person name="Nabeya D."/>
            <person name="Jung N."/>
            <person name="Uechi K."/>
            <person name="Horii T."/>
            <person name="Iida T."/>
            <person name="Fujita J."/>
            <person name="Nakamura S."/>
        </authorList>
    </citation>
    <scope>NUCLEOTIDE SEQUENCE [LARGE SCALE GENOMIC DNA]</scope>
    <source>
        <strain evidence="5 6">JCM 17423</strain>
    </source>
</reference>
<dbReference type="InterPro" id="IPR006660">
    <property type="entry name" value="Arsenate_reductase-like"/>
</dbReference>